<accession>A0AAE8W7M1</accession>
<dbReference type="PANTHER" id="PTHR24291">
    <property type="entry name" value="CYTOCHROME P450 FAMILY 4"/>
    <property type="match status" value="1"/>
</dbReference>
<evidence type="ECO:0000256" key="3">
    <source>
        <dbReference type="ARBA" id="ARBA00022723"/>
    </source>
</evidence>
<dbReference type="GO" id="GO:0004497">
    <property type="term" value="F:monooxygenase activity"/>
    <property type="evidence" value="ECO:0007669"/>
    <property type="project" value="UniProtKB-KW"/>
</dbReference>
<comment type="cofactor">
    <cofactor evidence="7">
        <name>heme</name>
        <dbReference type="ChEBI" id="CHEBI:30413"/>
    </cofactor>
</comment>
<dbReference type="EMBL" id="SPAZ01000085">
    <property type="protein sequence ID" value="TQE36547.1"/>
    <property type="molecule type" value="Genomic_DNA"/>
</dbReference>
<evidence type="ECO:0000256" key="4">
    <source>
        <dbReference type="ARBA" id="ARBA00023002"/>
    </source>
</evidence>
<keyword evidence="5 7" id="KW-0408">Iron</keyword>
<keyword evidence="6" id="KW-0503">Monooxygenase</keyword>
<dbReference type="InterPro" id="IPR050196">
    <property type="entry name" value="Cytochrome_P450_Monoox"/>
</dbReference>
<proteinExistence type="inferred from homology"/>
<reference evidence="8 9" key="1">
    <citation type="submission" date="2019-03" db="EMBL/GenBank/DDBJ databases">
        <title>Comparative genomic analyses of the sweetpotato soil rot pathogen, Streptomyces ipomoeae.</title>
        <authorList>
            <person name="Ruschel Soares N."/>
            <person name="Badger J.H."/>
            <person name="Huguet-Tapia J.C."/>
            <person name="Clark C.A."/>
            <person name="Pettis G.S."/>
        </authorList>
    </citation>
    <scope>NUCLEOTIDE SEQUENCE [LARGE SCALE GENOMIC DNA]</scope>
    <source>
        <strain evidence="8 9">88-35</strain>
    </source>
</reference>
<dbReference type="GO" id="GO:0005506">
    <property type="term" value="F:iron ion binding"/>
    <property type="evidence" value="ECO:0007669"/>
    <property type="project" value="InterPro"/>
</dbReference>
<dbReference type="SUPFAM" id="SSF48264">
    <property type="entry name" value="Cytochrome P450"/>
    <property type="match status" value="1"/>
</dbReference>
<comment type="similarity">
    <text evidence="1">Belongs to the cytochrome P450 family.</text>
</comment>
<evidence type="ECO:0000256" key="7">
    <source>
        <dbReference type="PIRSR" id="PIRSR602403-1"/>
    </source>
</evidence>
<dbReference type="AlphaFoldDB" id="A0AAE8W7M1"/>
<dbReference type="InterPro" id="IPR001128">
    <property type="entry name" value="Cyt_P450"/>
</dbReference>
<keyword evidence="4" id="KW-0560">Oxidoreductase</keyword>
<dbReference type="GO" id="GO:0016705">
    <property type="term" value="F:oxidoreductase activity, acting on paired donors, with incorporation or reduction of molecular oxygen"/>
    <property type="evidence" value="ECO:0007669"/>
    <property type="project" value="InterPro"/>
</dbReference>
<dbReference type="InterPro" id="IPR002403">
    <property type="entry name" value="Cyt_P450_E_grp-IV"/>
</dbReference>
<keyword evidence="2 7" id="KW-0349">Heme</keyword>
<dbReference type="GO" id="GO:0020037">
    <property type="term" value="F:heme binding"/>
    <property type="evidence" value="ECO:0007669"/>
    <property type="project" value="InterPro"/>
</dbReference>
<sequence>MYTSNDPHTFGIGPKAYPILGHASHLLRNPIPYLSELAHHGDLVEVRLGNLPVYVPCHPTLIRTVLAEDGIWDKSGWFWEKLRGLAGSGVAGAPHAVHRRQRRLMQPSFSRGRVSEYAAIMTEEAVALQSRWSEGQLIEPFQELQRYALRTVIRSLLAPVAKEEHVETVRNWMELADGTGVVRALLPPALKNIPTSGNREFRDENAAVWAVADDLVEEARRARKRGEERTDMLAVYVAAQDDQGMEAVGGAHARDQVMSLLIAGSETVSTSISWTFCLLAQNPELERKLHEEVDTVLGGRPARMEDLARLPFTLRTVTETLRMFPATYLLPRRLSADVEMAGRTLPAGSVFVFSPYVVQRNARYFDEPHRFDPDRWLPERATPQHRQAYIPFAYGARKCIGDHFALTEAVLLLATFAANWRLRLPDGETPSAAWPAITAHPSQQKLQLSRRGQAATR</sequence>
<feature type="binding site" description="axial binding residue" evidence="7">
    <location>
        <position position="399"/>
    </location>
    <ligand>
        <name>heme</name>
        <dbReference type="ChEBI" id="CHEBI:30413"/>
    </ligand>
    <ligandPart>
        <name>Fe</name>
        <dbReference type="ChEBI" id="CHEBI:18248"/>
    </ligandPart>
</feature>
<evidence type="ECO:0000256" key="2">
    <source>
        <dbReference type="ARBA" id="ARBA00022617"/>
    </source>
</evidence>
<dbReference type="PRINTS" id="PR00385">
    <property type="entry name" value="P450"/>
</dbReference>
<evidence type="ECO:0000256" key="6">
    <source>
        <dbReference type="ARBA" id="ARBA00023033"/>
    </source>
</evidence>
<keyword evidence="3 7" id="KW-0479">Metal-binding</keyword>
<dbReference type="Pfam" id="PF00067">
    <property type="entry name" value="p450"/>
    <property type="match status" value="1"/>
</dbReference>
<dbReference type="RefSeq" id="WP_141581622.1">
    <property type="nucleotide sequence ID" value="NZ_JARAVA010000574.1"/>
</dbReference>
<protein>
    <submittedName>
        <fullName evidence="8">Cytochrome P450</fullName>
    </submittedName>
</protein>
<name>A0AAE8W7M1_9ACTN</name>
<dbReference type="PRINTS" id="PR00465">
    <property type="entry name" value="EP450IV"/>
</dbReference>
<dbReference type="Proteomes" id="UP000318720">
    <property type="component" value="Unassembled WGS sequence"/>
</dbReference>
<evidence type="ECO:0000313" key="8">
    <source>
        <dbReference type="EMBL" id="TQE36547.1"/>
    </source>
</evidence>
<gene>
    <name evidence="8" type="ORF">Sipo8835_10000</name>
</gene>
<dbReference type="Gene3D" id="1.10.630.10">
    <property type="entry name" value="Cytochrome P450"/>
    <property type="match status" value="1"/>
</dbReference>
<comment type="caution">
    <text evidence="8">The sequence shown here is derived from an EMBL/GenBank/DDBJ whole genome shotgun (WGS) entry which is preliminary data.</text>
</comment>
<dbReference type="InterPro" id="IPR036396">
    <property type="entry name" value="Cyt_P450_sf"/>
</dbReference>
<evidence type="ECO:0000256" key="5">
    <source>
        <dbReference type="ARBA" id="ARBA00023004"/>
    </source>
</evidence>
<evidence type="ECO:0000313" key="9">
    <source>
        <dbReference type="Proteomes" id="UP000318720"/>
    </source>
</evidence>
<organism evidence="8 9">
    <name type="scientific">Streptomyces ipomoeae</name>
    <dbReference type="NCBI Taxonomy" id="103232"/>
    <lineage>
        <taxon>Bacteria</taxon>
        <taxon>Bacillati</taxon>
        <taxon>Actinomycetota</taxon>
        <taxon>Actinomycetes</taxon>
        <taxon>Kitasatosporales</taxon>
        <taxon>Streptomycetaceae</taxon>
        <taxon>Streptomyces</taxon>
    </lineage>
</organism>
<evidence type="ECO:0000256" key="1">
    <source>
        <dbReference type="ARBA" id="ARBA00010617"/>
    </source>
</evidence>
<dbReference type="PANTHER" id="PTHR24291:SF50">
    <property type="entry name" value="BIFUNCTIONAL ALBAFLAVENONE MONOOXYGENASE_TERPENE SYNTHASE"/>
    <property type="match status" value="1"/>
</dbReference>